<evidence type="ECO:0000313" key="3">
    <source>
        <dbReference type="Proteomes" id="UP000619244"/>
    </source>
</evidence>
<sequence>MGREERLPLSAPAEESVLFPLRERAHCRARLGTAAEAGVASTAVPTAPPRCPARRRPAWASPRSRRRSGSPAGRAWSPFPCAVRATG</sequence>
<feature type="compositionally biased region" description="Basic residues" evidence="1">
    <location>
        <begin position="52"/>
        <end position="68"/>
    </location>
</feature>
<evidence type="ECO:0000313" key="2">
    <source>
        <dbReference type="EMBL" id="GGX84600.1"/>
    </source>
</evidence>
<accession>A0A918NP08</accession>
<keyword evidence="3" id="KW-1185">Reference proteome</keyword>
<name>A0A918NP08_9ACTN</name>
<comment type="caution">
    <text evidence="2">The sequence shown here is derived from an EMBL/GenBank/DDBJ whole genome shotgun (WGS) entry which is preliminary data.</text>
</comment>
<proteinExistence type="predicted"/>
<reference evidence="2" key="1">
    <citation type="journal article" date="2014" name="Int. J. Syst. Evol. Microbiol.">
        <title>Complete genome sequence of Corynebacterium casei LMG S-19264T (=DSM 44701T), isolated from a smear-ripened cheese.</title>
        <authorList>
            <consortium name="US DOE Joint Genome Institute (JGI-PGF)"/>
            <person name="Walter F."/>
            <person name="Albersmeier A."/>
            <person name="Kalinowski J."/>
            <person name="Ruckert C."/>
        </authorList>
    </citation>
    <scope>NUCLEOTIDE SEQUENCE</scope>
    <source>
        <strain evidence="2">JCM 4790</strain>
    </source>
</reference>
<evidence type="ECO:0000256" key="1">
    <source>
        <dbReference type="SAM" id="MobiDB-lite"/>
    </source>
</evidence>
<protein>
    <submittedName>
        <fullName evidence="2">Uncharacterized protein</fullName>
    </submittedName>
</protein>
<organism evidence="2 3">
    <name type="scientific">Streptomyces minutiscleroticus</name>
    <dbReference type="NCBI Taxonomy" id="68238"/>
    <lineage>
        <taxon>Bacteria</taxon>
        <taxon>Bacillati</taxon>
        <taxon>Actinomycetota</taxon>
        <taxon>Actinomycetes</taxon>
        <taxon>Kitasatosporales</taxon>
        <taxon>Streptomycetaceae</taxon>
        <taxon>Streptomyces</taxon>
    </lineage>
</organism>
<dbReference type="AlphaFoldDB" id="A0A918NP08"/>
<reference evidence="2" key="2">
    <citation type="submission" date="2020-09" db="EMBL/GenBank/DDBJ databases">
        <authorList>
            <person name="Sun Q."/>
            <person name="Ohkuma M."/>
        </authorList>
    </citation>
    <scope>NUCLEOTIDE SEQUENCE</scope>
    <source>
        <strain evidence="2">JCM 4790</strain>
    </source>
</reference>
<gene>
    <name evidence="2" type="ORF">GCM10010358_43530</name>
</gene>
<feature type="region of interest" description="Disordered" evidence="1">
    <location>
        <begin position="35"/>
        <end position="87"/>
    </location>
</feature>
<dbReference type="Proteomes" id="UP000619244">
    <property type="component" value="Unassembled WGS sequence"/>
</dbReference>
<dbReference type="EMBL" id="BMVU01000021">
    <property type="protein sequence ID" value="GGX84600.1"/>
    <property type="molecule type" value="Genomic_DNA"/>
</dbReference>